<proteinExistence type="predicted"/>
<dbReference type="AlphaFoldDB" id="A0AAV7WQ73"/>
<gene>
    <name evidence="1" type="ORF">NDU88_003833</name>
</gene>
<reference evidence="1" key="1">
    <citation type="journal article" date="2022" name="bioRxiv">
        <title>Sequencing and chromosome-scale assembly of the giantPleurodeles waltlgenome.</title>
        <authorList>
            <person name="Brown T."/>
            <person name="Elewa A."/>
            <person name="Iarovenko S."/>
            <person name="Subramanian E."/>
            <person name="Araus A.J."/>
            <person name="Petzold A."/>
            <person name="Susuki M."/>
            <person name="Suzuki K.-i.T."/>
            <person name="Hayashi T."/>
            <person name="Toyoda A."/>
            <person name="Oliveira C."/>
            <person name="Osipova E."/>
            <person name="Leigh N.D."/>
            <person name="Simon A."/>
            <person name="Yun M.H."/>
        </authorList>
    </citation>
    <scope>NUCLEOTIDE SEQUENCE</scope>
    <source>
        <strain evidence="1">20211129_DDA</strain>
        <tissue evidence="1">Liver</tissue>
    </source>
</reference>
<evidence type="ECO:0000313" key="2">
    <source>
        <dbReference type="Proteomes" id="UP001066276"/>
    </source>
</evidence>
<name>A0AAV7WQ73_PLEWA</name>
<comment type="caution">
    <text evidence="1">The sequence shown here is derived from an EMBL/GenBank/DDBJ whole genome shotgun (WGS) entry which is preliminary data.</text>
</comment>
<protein>
    <submittedName>
        <fullName evidence="1">Uncharacterized protein</fullName>
    </submittedName>
</protein>
<accession>A0AAV7WQ73</accession>
<keyword evidence="2" id="KW-1185">Reference proteome</keyword>
<evidence type="ECO:0000313" key="1">
    <source>
        <dbReference type="EMBL" id="KAJ1216228.1"/>
    </source>
</evidence>
<dbReference type="Proteomes" id="UP001066276">
    <property type="component" value="Chromosome 1_1"/>
</dbReference>
<sequence length="177" mass="19860">MCLACKPPEDCLHKSIYVRSPQPPSGGWRRPARPVLLVAVRGPEACYWRSLALRRCPAPPAHSRSQCGSEERRGVLLVPEESGQWGRDKRIFSGCTVFLGNAKDYAYFCLPCSRSVGTDFRRLLQQHTDRRPVSQGSGPGVQRLSGRNAPVFYLRVQTDAPYRQPGGSEQLRSHQRL</sequence>
<organism evidence="1 2">
    <name type="scientific">Pleurodeles waltl</name>
    <name type="common">Iberian ribbed newt</name>
    <dbReference type="NCBI Taxonomy" id="8319"/>
    <lineage>
        <taxon>Eukaryota</taxon>
        <taxon>Metazoa</taxon>
        <taxon>Chordata</taxon>
        <taxon>Craniata</taxon>
        <taxon>Vertebrata</taxon>
        <taxon>Euteleostomi</taxon>
        <taxon>Amphibia</taxon>
        <taxon>Batrachia</taxon>
        <taxon>Caudata</taxon>
        <taxon>Salamandroidea</taxon>
        <taxon>Salamandridae</taxon>
        <taxon>Pleurodelinae</taxon>
        <taxon>Pleurodeles</taxon>
    </lineage>
</organism>
<dbReference type="EMBL" id="JANPWB010000001">
    <property type="protein sequence ID" value="KAJ1216228.1"/>
    <property type="molecule type" value="Genomic_DNA"/>
</dbReference>